<dbReference type="SUPFAM" id="SSF46785">
    <property type="entry name" value="Winged helix' DNA-binding domain"/>
    <property type="match status" value="2"/>
</dbReference>
<dbReference type="GO" id="GO:0051301">
    <property type="term" value="P:cell division"/>
    <property type="evidence" value="ECO:0007669"/>
    <property type="project" value="UniProtKB-KW"/>
</dbReference>
<dbReference type="PANTHER" id="PTHR34298:SF2">
    <property type="entry name" value="SEGREGATION AND CONDENSATION PROTEIN B"/>
    <property type="match status" value="1"/>
</dbReference>
<dbReference type="Gene3D" id="1.10.10.10">
    <property type="entry name" value="Winged helix-like DNA-binding domain superfamily/Winged helix DNA-binding domain"/>
    <property type="match status" value="2"/>
</dbReference>
<keyword evidence="2" id="KW-0132">Cell division</keyword>
<reference evidence="6" key="1">
    <citation type="submission" date="2014-08" db="EMBL/GenBank/DDBJ databases">
        <title>Coriobacteriaceae sp. complete genome.</title>
        <authorList>
            <person name="Looft T."/>
            <person name="Bayles D.O."/>
            <person name="Stanton T.B."/>
        </authorList>
    </citation>
    <scope>NUCLEOTIDE SEQUENCE [LARGE SCALE GENOMIC DNA]</scope>
    <source>
        <strain evidence="6">68-1-3</strain>
    </source>
</reference>
<dbReference type="Proteomes" id="UP000031121">
    <property type="component" value="Chromosome"/>
</dbReference>
<organism evidence="5 6">
    <name type="scientific">Berryella intestinalis</name>
    <dbReference type="NCBI Taxonomy" id="1531429"/>
    <lineage>
        <taxon>Bacteria</taxon>
        <taxon>Bacillati</taxon>
        <taxon>Actinomycetota</taxon>
        <taxon>Coriobacteriia</taxon>
        <taxon>Eggerthellales</taxon>
        <taxon>Eggerthellaceae</taxon>
        <taxon>Berryella</taxon>
    </lineage>
</organism>
<dbReference type="KEGG" id="cbac:JI75_03165"/>
<evidence type="ECO:0008006" key="7">
    <source>
        <dbReference type="Google" id="ProtNLM"/>
    </source>
</evidence>
<dbReference type="InterPro" id="IPR036388">
    <property type="entry name" value="WH-like_DNA-bd_sf"/>
</dbReference>
<dbReference type="HOGENOM" id="CLU_045647_5_1_11"/>
<dbReference type="STRING" id="1531429.JI75_03165"/>
<reference evidence="5 6" key="2">
    <citation type="journal article" date="2015" name="Genome Announc.">
        <title>Complete Genome Sequence of Coriobacteriaceae Strain 68-1-3, a Novel Mucus-Degrading Isolate from the Swine Intestinal Tract.</title>
        <authorList>
            <person name="Looft T."/>
            <person name="Bayles D.O."/>
            <person name="Alt D.P."/>
            <person name="Stanton T.B."/>
        </authorList>
    </citation>
    <scope>NUCLEOTIDE SEQUENCE [LARGE SCALE GENOMIC DNA]</scope>
    <source>
        <strain evidence="5 6">68-1-3</strain>
    </source>
</reference>
<sequence length="243" mass="26683">MFGNLDEGRLSAALEALLFVTDEPVDAAKLAAMVEVDPARVEDELACLAERFEREGRGLSLLRVAGGWRLYTHPDFKDLLEKYVLSWDTRRMSEAALEVLAVVAYGQPITRAQIASVRGVSSDSTLNTLIDRGLVREAGTLDAPGNPTLYATSRSFLERFGLDSPKDLPDLADFAPDAETVRLIKERLGATQVEVSSHGLVKDEHGGLSLFDVEEPRQPSLESLFGAVEKVDFDKLTFNTDDE</sequence>
<evidence type="ECO:0000256" key="1">
    <source>
        <dbReference type="ARBA" id="ARBA00022490"/>
    </source>
</evidence>
<dbReference type="Pfam" id="PF04079">
    <property type="entry name" value="SMC_ScpB"/>
    <property type="match status" value="1"/>
</dbReference>
<dbReference type="PANTHER" id="PTHR34298">
    <property type="entry name" value="SEGREGATION AND CONDENSATION PROTEIN B"/>
    <property type="match status" value="1"/>
</dbReference>
<keyword evidence="4" id="KW-0131">Cell cycle</keyword>
<evidence type="ECO:0000256" key="3">
    <source>
        <dbReference type="ARBA" id="ARBA00022829"/>
    </source>
</evidence>
<accession>A0A0A8B371</accession>
<keyword evidence="1" id="KW-0963">Cytoplasm</keyword>
<keyword evidence="3" id="KW-0159">Chromosome partition</keyword>
<dbReference type="NCBIfam" id="TIGR00281">
    <property type="entry name" value="SMC-Scp complex subunit ScpB"/>
    <property type="match status" value="1"/>
</dbReference>
<gene>
    <name evidence="5" type="ORF">JI75_03165</name>
</gene>
<dbReference type="RefSeq" id="WP_039688676.1">
    <property type="nucleotide sequence ID" value="NZ_CP009302.1"/>
</dbReference>
<dbReference type="InterPro" id="IPR036390">
    <property type="entry name" value="WH_DNA-bd_sf"/>
</dbReference>
<dbReference type="AlphaFoldDB" id="A0A0A8B371"/>
<keyword evidence="6" id="KW-1185">Reference proteome</keyword>
<evidence type="ECO:0000313" key="5">
    <source>
        <dbReference type="EMBL" id="AJC11814.1"/>
    </source>
</evidence>
<evidence type="ECO:0000256" key="2">
    <source>
        <dbReference type="ARBA" id="ARBA00022618"/>
    </source>
</evidence>
<protein>
    <recommendedName>
        <fullName evidence="7">SMC-Scp complex subunit ScpB</fullName>
    </recommendedName>
</protein>
<name>A0A0A8B371_9ACTN</name>
<dbReference type="EMBL" id="CP009302">
    <property type="protein sequence ID" value="AJC11814.1"/>
    <property type="molecule type" value="Genomic_DNA"/>
</dbReference>
<evidence type="ECO:0000313" key="6">
    <source>
        <dbReference type="Proteomes" id="UP000031121"/>
    </source>
</evidence>
<evidence type="ECO:0000256" key="4">
    <source>
        <dbReference type="ARBA" id="ARBA00023306"/>
    </source>
</evidence>
<proteinExistence type="predicted"/>
<dbReference type="InterPro" id="IPR005234">
    <property type="entry name" value="ScpB_csome_segregation"/>
</dbReference>
<dbReference type="GO" id="GO:0051304">
    <property type="term" value="P:chromosome separation"/>
    <property type="evidence" value="ECO:0007669"/>
    <property type="project" value="InterPro"/>
</dbReference>
<dbReference type="OrthoDB" id="9806226at2"/>